<evidence type="ECO:0000313" key="1">
    <source>
        <dbReference type="EMBL" id="JAH66239.1"/>
    </source>
</evidence>
<dbReference type="EMBL" id="GBXM01042338">
    <property type="protein sequence ID" value="JAH66239.1"/>
    <property type="molecule type" value="Transcribed_RNA"/>
</dbReference>
<proteinExistence type="predicted"/>
<name>A0A0E9UK91_ANGAN</name>
<protein>
    <submittedName>
        <fullName evidence="1">Uncharacterized protein</fullName>
    </submittedName>
</protein>
<reference evidence="1" key="2">
    <citation type="journal article" date="2015" name="Fish Shellfish Immunol.">
        <title>Early steps in the European eel (Anguilla anguilla)-Vibrio vulnificus interaction in the gills: Role of the RtxA13 toxin.</title>
        <authorList>
            <person name="Callol A."/>
            <person name="Pajuelo D."/>
            <person name="Ebbesson L."/>
            <person name="Teles M."/>
            <person name="MacKenzie S."/>
            <person name="Amaro C."/>
        </authorList>
    </citation>
    <scope>NUCLEOTIDE SEQUENCE</scope>
</reference>
<reference evidence="1" key="1">
    <citation type="submission" date="2014-11" db="EMBL/GenBank/DDBJ databases">
        <authorList>
            <person name="Amaro Gonzalez C."/>
        </authorList>
    </citation>
    <scope>NUCLEOTIDE SEQUENCE</scope>
</reference>
<accession>A0A0E9UK91</accession>
<dbReference type="AlphaFoldDB" id="A0A0E9UK91"/>
<organism evidence="1">
    <name type="scientific">Anguilla anguilla</name>
    <name type="common">European freshwater eel</name>
    <name type="synonym">Muraena anguilla</name>
    <dbReference type="NCBI Taxonomy" id="7936"/>
    <lineage>
        <taxon>Eukaryota</taxon>
        <taxon>Metazoa</taxon>
        <taxon>Chordata</taxon>
        <taxon>Craniata</taxon>
        <taxon>Vertebrata</taxon>
        <taxon>Euteleostomi</taxon>
        <taxon>Actinopterygii</taxon>
        <taxon>Neopterygii</taxon>
        <taxon>Teleostei</taxon>
        <taxon>Anguilliformes</taxon>
        <taxon>Anguillidae</taxon>
        <taxon>Anguilla</taxon>
    </lineage>
</organism>
<sequence>MPFLEDIFPDVFPVIKQQSRTTFYFIFQIHFV</sequence>